<evidence type="ECO:0000313" key="2">
    <source>
        <dbReference type="Proteomes" id="UP000694843"/>
    </source>
</evidence>
<feature type="transmembrane region" description="Helical" evidence="1">
    <location>
        <begin position="159"/>
        <end position="181"/>
    </location>
</feature>
<feature type="transmembrane region" description="Helical" evidence="1">
    <location>
        <begin position="28"/>
        <end position="46"/>
    </location>
</feature>
<dbReference type="AlphaFoldDB" id="A0A8B7P355"/>
<dbReference type="GeneID" id="108676904"/>
<keyword evidence="2" id="KW-1185">Reference proteome</keyword>
<evidence type="ECO:0000256" key="1">
    <source>
        <dbReference type="SAM" id="Phobius"/>
    </source>
</evidence>
<feature type="transmembrane region" description="Helical" evidence="1">
    <location>
        <begin position="58"/>
        <end position="74"/>
    </location>
</feature>
<dbReference type="KEGG" id="hazt:108676904"/>
<keyword evidence="1" id="KW-0812">Transmembrane</keyword>
<dbReference type="PANTHER" id="PTHR16007:SF15">
    <property type="entry name" value="TRANSMEMBRANE PROTEIN 45B"/>
    <property type="match status" value="1"/>
</dbReference>
<evidence type="ECO:0000313" key="3">
    <source>
        <dbReference type="RefSeq" id="XP_018020549.1"/>
    </source>
</evidence>
<reference evidence="3" key="1">
    <citation type="submission" date="2025-08" db="UniProtKB">
        <authorList>
            <consortium name="RefSeq"/>
        </authorList>
    </citation>
    <scope>IDENTIFICATION</scope>
    <source>
        <tissue evidence="3">Whole organism</tissue>
    </source>
</reference>
<sequence length="224" mass="25075">MDVLLLMMESQSAISHVGVTDMRLGEDLIHVVMATLLALAPVVVILKHYRYPVIDGMEYFVSGSAYLIMAYTAYNHVLHPTTLGKQVHTQVNIVWVLIAVTMFIESQNLDKPLFPIIRAFWYCYAGGLFVQVDFILFDMNGGSWPTENGFYLLLELMTLTWHFVGELLVVGVVSFVALVLVKRMKPAQVKAQLDISLGCSSGGQFTDEKSGEVRYCLLKNCDDV</sequence>
<dbReference type="PANTHER" id="PTHR16007">
    <property type="entry name" value="EPIDIDYMAL MEMBRANE PROTEIN E9-RELATED"/>
    <property type="match status" value="1"/>
</dbReference>
<name>A0A8B7P355_HYAAZ</name>
<dbReference type="Proteomes" id="UP000694843">
    <property type="component" value="Unplaced"/>
</dbReference>
<organism evidence="2 3">
    <name type="scientific">Hyalella azteca</name>
    <name type="common">Amphipod</name>
    <dbReference type="NCBI Taxonomy" id="294128"/>
    <lineage>
        <taxon>Eukaryota</taxon>
        <taxon>Metazoa</taxon>
        <taxon>Ecdysozoa</taxon>
        <taxon>Arthropoda</taxon>
        <taxon>Crustacea</taxon>
        <taxon>Multicrustacea</taxon>
        <taxon>Malacostraca</taxon>
        <taxon>Eumalacostraca</taxon>
        <taxon>Peracarida</taxon>
        <taxon>Amphipoda</taxon>
        <taxon>Senticaudata</taxon>
        <taxon>Talitrida</taxon>
        <taxon>Talitroidea</taxon>
        <taxon>Hyalellidae</taxon>
        <taxon>Hyalella</taxon>
    </lineage>
</organism>
<feature type="transmembrane region" description="Helical" evidence="1">
    <location>
        <begin position="86"/>
        <end position="104"/>
    </location>
</feature>
<protein>
    <submittedName>
        <fullName evidence="3">Uncharacterized protein LOC108676904</fullName>
    </submittedName>
</protein>
<feature type="transmembrane region" description="Helical" evidence="1">
    <location>
        <begin position="116"/>
        <end position="139"/>
    </location>
</feature>
<proteinExistence type="predicted"/>
<dbReference type="InterPro" id="IPR042127">
    <property type="entry name" value="TMEM45"/>
</dbReference>
<keyword evidence="1" id="KW-1133">Transmembrane helix</keyword>
<accession>A0A8B7P355</accession>
<dbReference type="RefSeq" id="XP_018020549.1">
    <property type="nucleotide sequence ID" value="XM_018165060.1"/>
</dbReference>
<keyword evidence="1" id="KW-0472">Membrane</keyword>
<gene>
    <name evidence="3" type="primary">LOC108676904</name>
</gene>